<dbReference type="STRING" id="2035.RU06_14585"/>
<dbReference type="InterPro" id="IPR051393">
    <property type="entry name" value="ABC_transporter_permease"/>
</dbReference>
<dbReference type="PANTHER" id="PTHR30193">
    <property type="entry name" value="ABC TRANSPORTER PERMEASE PROTEIN"/>
    <property type="match status" value="1"/>
</dbReference>
<comment type="similarity">
    <text evidence="7">Belongs to the binding-protein-dependent transport system permease family.</text>
</comment>
<dbReference type="CDD" id="cd06261">
    <property type="entry name" value="TM_PBP2"/>
    <property type="match status" value="1"/>
</dbReference>
<name>A0A4R6DD17_9MICO</name>
<dbReference type="RefSeq" id="WP_133520808.1">
    <property type="nucleotide sequence ID" value="NZ_SNVW01000012.1"/>
</dbReference>
<comment type="caution">
    <text evidence="10">The sequence shown here is derived from an EMBL/GenBank/DDBJ whole genome shotgun (WGS) entry which is preliminary data.</text>
</comment>
<feature type="region of interest" description="Disordered" evidence="8">
    <location>
        <begin position="1"/>
        <end position="20"/>
    </location>
</feature>
<dbReference type="OrthoDB" id="5174895at2"/>
<feature type="transmembrane region" description="Helical" evidence="7">
    <location>
        <begin position="230"/>
        <end position="251"/>
    </location>
</feature>
<dbReference type="PROSITE" id="PS50928">
    <property type="entry name" value="ABC_TM1"/>
    <property type="match status" value="1"/>
</dbReference>
<feature type="transmembrane region" description="Helical" evidence="7">
    <location>
        <begin position="38"/>
        <end position="66"/>
    </location>
</feature>
<accession>A0A4R6DD17</accession>
<dbReference type="GO" id="GO:0055085">
    <property type="term" value="P:transmembrane transport"/>
    <property type="evidence" value="ECO:0007669"/>
    <property type="project" value="InterPro"/>
</dbReference>
<evidence type="ECO:0000256" key="2">
    <source>
        <dbReference type="ARBA" id="ARBA00022448"/>
    </source>
</evidence>
<gene>
    <name evidence="10" type="ORF">EDF64_11268</name>
</gene>
<evidence type="ECO:0000313" key="11">
    <source>
        <dbReference type="Proteomes" id="UP000295764"/>
    </source>
</evidence>
<dbReference type="Proteomes" id="UP000295764">
    <property type="component" value="Unassembled WGS sequence"/>
</dbReference>
<sequence>MTMQTPLARETDQPAPGPATAATRVHRRVGSLHRTERMYYFFVVPALVLFTAFVVAPACVGIFYSFTDYLGFGAWHFLGLENYKALVSDPSILASYGFTLGFALVTVVVTQVIALALAIGLTKKVKYAAGLRSVFVIPMVVSGIVVAYVFNYLFSNTLPALATSVGFGPLEQSILGDPNLAWLSIVIVSAWQTVPGALLVYTAGLTSIPNDLYEASALDGAGAWKQLRSITLPLISGFIVINTVLGVKGYLGAYDVIVGLTGGGPGTATSSVAMTIFGGFTGGDYAYQMANATVFFIITVLISVLQLAATRGRNLRLA</sequence>
<reference evidence="10 11" key="1">
    <citation type="submission" date="2019-03" db="EMBL/GenBank/DDBJ databases">
        <title>Genomic analyses of the natural microbiome of Caenorhabditis elegans.</title>
        <authorList>
            <person name="Samuel B."/>
        </authorList>
    </citation>
    <scope>NUCLEOTIDE SEQUENCE [LARGE SCALE GENOMIC DNA]</scope>
    <source>
        <strain evidence="10 11">JUb65</strain>
    </source>
</reference>
<evidence type="ECO:0000256" key="6">
    <source>
        <dbReference type="ARBA" id="ARBA00023136"/>
    </source>
</evidence>
<evidence type="ECO:0000259" key="9">
    <source>
        <dbReference type="PROSITE" id="PS50928"/>
    </source>
</evidence>
<dbReference type="GO" id="GO:0005886">
    <property type="term" value="C:plasma membrane"/>
    <property type="evidence" value="ECO:0007669"/>
    <property type="project" value="UniProtKB-SubCell"/>
</dbReference>
<comment type="subcellular location">
    <subcellularLocation>
        <location evidence="1 7">Cell membrane</location>
        <topology evidence="1 7">Multi-pass membrane protein</topology>
    </subcellularLocation>
</comment>
<dbReference type="Gene3D" id="1.10.3720.10">
    <property type="entry name" value="MetI-like"/>
    <property type="match status" value="1"/>
</dbReference>
<feature type="transmembrane region" description="Helical" evidence="7">
    <location>
        <begin position="285"/>
        <end position="309"/>
    </location>
</feature>
<feature type="transmembrane region" description="Helical" evidence="7">
    <location>
        <begin position="133"/>
        <end position="154"/>
    </location>
</feature>
<evidence type="ECO:0000256" key="1">
    <source>
        <dbReference type="ARBA" id="ARBA00004651"/>
    </source>
</evidence>
<protein>
    <submittedName>
        <fullName evidence="10">Carbohydrate ABC transporter membrane protein 1 (CUT1 family)</fullName>
    </submittedName>
</protein>
<evidence type="ECO:0000256" key="5">
    <source>
        <dbReference type="ARBA" id="ARBA00022989"/>
    </source>
</evidence>
<evidence type="ECO:0000313" key="10">
    <source>
        <dbReference type="EMBL" id="TDN42425.1"/>
    </source>
</evidence>
<evidence type="ECO:0000256" key="7">
    <source>
        <dbReference type="RuleBase" id="RU363032"/>
    </source>
</evidence>
<feature type="domain" description="ABC transmembrane type-1" evidence="9">
    <location>
        <begin position="96"/>
        <end position="306"/>
    </location>
</feature>
<dbReference type="InterPro" id="IPR035906">
    <property type="entry name" value="MetI-like_sf"/>
</dbReference>
<keyword evidence="4 7" id="KW-0812">Transmembrane</keyword>
<dbReference type="PANTHER" id="PTHR30193:SF37">
    <property type="entry name" value="INNER MEMBRANE ABC TRANSPORTER PERMEASE PROTEIN YCJO"/>
    <property type="match status" value="1"/>
</dbReference>
<proteinExistence type="inferred from homology"/>
<keyword evidence="3" id="KW-1003">Cell membrane</keyword>
<keyword evidence="5 7" id="KW-1133">Transmembrane helix</keyword>
<feature type="transmembrane region" description="Helical" evidence="7">
    <location>
        <begin position="96"/>
        <end position="121"/>
    </location>
</feature>
<keyword evidence="6 7" id="KW-0472">Membrane</keyword>
<evidence type="ECO:0000256" key="4">
    <source>
        <dbReference type="ARBA" id="ARBA00022692"/>
    </source>
</evidence>
<dbReference type="AlphaFoldDB" id="A0A4R6DD17"/>
<evidence type="ECO:0000256" key="3">
    <source>
        <dbReference type="ARBA" id="ARBA00022475"/>
    </source>
</evidence>
<dbReference type="Pfam" id="PF00528">
    <property type="entry name" value="BPD_transp_1"/>
    <property type="match status" value="1"/>
</dbReference>
<keyword evidence="2 7" id="KW-0813">Transport</keyword>
<dbReference type="EMBL" id="SNVW01000012">
    <property type="protein sequence ID" value="TDN42425.1"/>
    <property type="molecule type" value="Genomic_DNA"/>
</dbReference>
<dbReference type="SUPFAM" id="SSF161098">
    <property type="entry name" value="MetI-like"/>
    <property type="match status" value="1"/>
</dbReference>
<organism evidence="10 11">
    <name type="scientific">Curtobacterium flaccumfaciens</name>
    <dbReference type="NCBI Taxonomy" id="2035"/>
    <lineage>
        <taxon>Bacteria</taxon>
        <taxon>Bacillati</taxon>
        <taxon>Actinomycetota</taxon>
        <taxon>Actinomycetes</taxon>
        <taxon>Micrococcales</taxon>
        <taxon>Microbacteriaceae</taxon>
        <taxon>Curtobacterium</taxon>
    </lineage>
</organism>
<evidence type="ECO:0000256" key="8">
    <source>
        <dbReference type="SAM" id="MobiDB-lite"/>
    </source>
</evidence>
<dbReference type="InterPro" id="IPR000515">
    <property type="entry name" value="MetI-like"/>
</dbReference>